<protein>
    <submittedName>
        <fullName evidence="5">Choline-phosphate cytidylyltransferase</fullName>
    </submittedName>
</protein>
<dbReference type="GO" id="GO:0016779">
    <property type="term" value="F:nucleotidyltransferase activity"/>
    <property type="evidence" value="ECO:0007669"/>
    <property type="project" value="UniProtKB-KW"/>
</dbReference>
<reference evidence="5 6" key="1">
    <citation type="submission" date="2016-06" db="EMBL/GenBank/DDBJ databases">
        <title>Simultaneous identification of Haemophilus influenzae and Haemophilus haemolyticus using TaqMan real-time PCR.</title>
        <authorList>
            <person name="Price E.P."/>
            <person name="Sarovich D.S."/>
            <person name="Harris T."/>
            <person name="Spargo J.C."/>
            <person name="Nosworthy E."/>
            <person name="Beissbarth J."/>
            <person name="Smith-Vaughan H."/>
        </authorList>
    </citation>
    <scope>NUCLEOTIDE SEQUENCE [LARGE SCALE GENOMIC DNA]</scope>
    <source>
        <strain evidence="5 6">ATCC 7901</strain>
    </source>
</reference>
<evidence type="ECO:0000256" key="2">
    <source>
        <dbReference type="ARBA" id="ARBA00022695"/>
    </source>
</evidence>
<dbReference type="SUPFAM" id="SSF53448">
    <property type="entry name" value="Nucleotide-diphospho-sugar transferases"/>
    <property type="match status" value="1"/>
</dbReference>
<dbReference type="RefSeq" id="WP_065295755.1">
    <property type="nucleotide sequence ID" value="NZ_MAQE01000017.1"/>
</dbReference>
<dbReference type="Pfam" id="PF01633">
    <property type="entry name" value="Choline_kinase"/>
    <property type="match status" value="1"/>
</dbReference>
<feature type="domain" description="MobA-like NTP transferase" evidence="4">
    <location>
        <begin position="4"/>
        <end position="112"/>
    </location>
</feature>
<dbReference type="AlphaFoldDB" id="A0AAP7GW25"/>
<proteinExistence type="predicted"/>
<dbReference type="Proteomes" id="UP000092746">
    <property type="component" value="Unassembled WGS sequence"/>
</dbReference>
<keyword evidence="2 5" id="KW-0548">Nucleotidyltransferase</keyword>
<dbReference type="Pfam" id="PF12804">
    <property type="entry name" value="NTP_transf_3"/>
    <property type="match status" value="1"/>
</dbReference>
<dbReference type="EMBL" id="MAQE01000017">
    <property type="protein sequence ID" value="OBY50037.1"/>
    <property type="molecule type" value="Genomic_DNA"/>
</dbReference>
<dbReference type="PANTHER" id="PTHR43584:SF5">
    <property type="entry name" value="PROTEIN LICC"/>
    <property type="match status" value="1"/>
</dbReference>
<dbReference type="Gene3D" id="3.30.200.20">
    <property type="entry name" value="Phosphorylase Kinase, domain 1"/>
    <property type="match status" value="1"/>
</dbReference>
<dbReference type="CDD" id="cd05151">
    <property type="entry name" value="ChoK-like"/>
    <property type="match status" value="1"/>
</dbReference>
<dbReference type="CDD" id="cd02523">
    <property type="entry name" value="PC_cytidylyltransferase"/>
    <property type="match status" value="1"/>
</dbReference>
<comment type="caution">
    <text evidence="5">The sequence shown here is derived from an EMBL/GenBank/DDBJ whole genome shotgun (WGS) entry which is preliminary data.</text>
</comment>
<dbReference type="InterPro" id="IPR011009">
    <property type="entry name" value="Kinase-like_dom_sf"/>
</dbReference>
<dbReference type="InterPro" id="IPR029044">
    <property type="entry name" value="Nucleotide-diphossugar_trans"/>
</dbReference>
<dbReference type="PANTHER" id="PTHR43584">
    <property type="entry name" value="NUCLEOTIDYL TRANSFERASE"/>
    <property type="match status" value="1"/>
</dbReference>
<organism evidence="5 6">
    <name type="scientific">Aggregatibacter aphrophilus</name>
    <name type="common">Haemophilus aphrophilus</name>
    <dbReference type="NCBI Taxonomy" id="732"/>
    <lineage>
        <taxon>Bacteria</taxon>
        <taxon>Pseudomonadati</taxon>
        <taxon>Pseudomonadota</taxon>
        <taxon>Gammaproteobacteria</taxon>
        <taxon>Pasteurellales</taxon>
        <taxon>Pasteurellaceae</taxon>
        <taxon>Aggregatibacter</taxon>
    </lineage>
</organism>
<gene>
    <name evidence="5" type="ORF">BBB52_09280</name>
</gene>
<sequence length="536" mass="62419">MKNAIILAAGKSTRFAPFTYEKPKGLFNVRNEVLVERQICQLKEAGIKDIYIVVGYMKEKFFYLEEKYNVKLIINNNFSNKGNIYSLYSARNFLANSFICCADHYFLKNPFLTLNKENISWRHCTYLPGKFREFAVSVSDANVITDLYIGGQNQIAMVGCAYFNQNFSNQFTQLLEKEIDDFGVSNLFWEEFYARHQKELTLYSNNLPSNYVLEFDSIEDLKQFDADFLQNVDSHIISNICHILKCTPQSIVDITVIQAGLTNISFAFSVNQIKYVYRHPGATAGNLIDRQTEIFAQYKAKDLNIDKSVIYIDQSGWKISYFIKNLANPNFLAKPEQLNKAMEYLRTIHKTDISDNTKCKYFDTIKEAKKLMHIASASKGDLFYEFNELISKIEDLNKYIEIDAQYLGIKKVLCHNDTYEPNFLVTEENDLYLIDWEYAGINYPANDIGCILSRGEYTDDQVQTYLTTYFGRELTFHERRHYIAYIALSAFYWFCWGLYKGSVGDDDGFFFLPAYRNCIKYIDKALDSYKYDEVNK</sequence>
<keyword evidence="3" id="KW-0460">Magnesium</keyword>
<evidence type="ECO:0000259" key="4">
    <source>
        <dbReference type="Pfam" id="PF12804"/>
    </source>
</evidence>
<evidence type="ECO:0000256" key="1">
    <source>
        <dbReference type="ARBA" id="ARBA00022679"/>
    </source>
</evidence>
<evidence type="ECO:0000256" key="3">
    <source>
        <dbReference type="ARBA" id="ARBA00022842"/>
    </source>
</evidence>
<dbReference type="SUPFAM" id="SSF56112">
    <property type="entry name" value="Protein kinase-like (PK-like)"/>
    <property type="match status" value="1"/>
</dbReference>
<name>A0AAP7GW25_AGGAP</name>
<evidence type="ECO:0000313" key="6">
    <source>
        <dbReference type="Proteomes" id="UP000092746"/>
    </source>
</evidence>
<dbReference type="Gene3D" id="3.90.550.10">
    <property type="entry name" value="Spore Coat Polysaccharide Biosynthesis Protein SpsA, Chain A"/>
    <property type="match status" value="1"/>
</dbReference>
<accession>A0AAP7GW25</accession>
<evidence type="ECO:0000313" key="5">
    <source>
        <dbReference type="EMBL" id="OBY50037.1"/>
    </source>
</evidence>
<dbReference type="InterPro" id="IPR025877">
    <property type="entry name" value="MobA-like_NTP_Trfase"/>
</dbReference>
<keyword evidence="1" id="KW-0808">Transferase</keyword>
<dbReference type="InterPro" id="IPR050065">
    <property type="entry name" value="GlmU-like"/>
</dbReference>
<dbReference type="Gene3D" id="3.90.1200.10">
    <property type="match status" value="1"/>
</dbReference>